<dbReference type="InterPro" id="IPR018973">
    <property type="entry name" value="MZB"/>
</dbReference>
<dbReference type="SMART" id="SM00487">
    <property type="entry name" value="DEXDc"/>
    <property type="match status" value="1"/>
</dbReference>
<dbReference type="EMBL" id="JBHUIW010000052">
    <property type="protein sequence ID" value="MFD2185097.1"/>
    <property type="molecule type" value="Genomic_DNA"/>
</dbReference>
<sequence>MTPFDVLSDVKRRTVEAVIAQSGLAHEGLRRHLRVLLGGNDPLLGAMLQEPVLEGAHPFVTAEMPMAALAPSPLHGDFVAALDGLPADHDYRFPRTRRPFLHQAQAWRILAERDPQSVLVTSGTGSGKTECFLFPILSDLVSQAQGRREPLEGVQAIMLYPLNALIESQRERLSAWTQPFGGRLRYCLYNGDLQPAAKESDRRRTPEQVIDRERLRASPPPLLVTNITMLEYMLVRAEDRPIIDSSQGKLKWIVLDEAHSLVGAAAAEIALLLRRVMLAFSIAPEQVRFVATSATIGSGENVQQQLQRFLAEVAGIPDDRVHVIEGRRRMPLRPGGESGRTPPDIRTADPAALYDLLGRDPKTWRLVERLFDGGVPLADFEEPAKTYDVGAADLVVAMSRAARKTDDLEEERLAPIRLHAFERAVPGVWSCINPECPDRPSDWPFGRILAERADQCPCCGAPVLEVVSCNECGEAYLEGIEAGPRLSAPLRNPPRDEFAFDSGREGEDRPDDTDNEDENEDQNKNPVWTRLFAATPTSAARKLHLDPSIGWQVTDQFADGGLTLLYEDYTGPRACPHCTPTGRKDHDLIRPLRFGAPFILGNAAPILLEGVEPAKTDAEERLPAAGRRLLSFTDSRQGTARMAAKLETESERNFVRSFIYHQVQASMRPPAGADDQVAKLRGDIQQLESIFATNPQPILESMIAKNRRELANLTSGSTDGIAWPELVNRLASRIEVAEWIKGLWQARDEELFTNEFKIAEFLLLREFTRRPYRANSAETLGVARLRNPSIDRLSETHLPAAFRRRGKTTDDWRGYLDAILTWFVRANGAIAISWQMQHWVSSRAKLRSLVGPDERTDGDKRLHAWPNGQLRANPRSRPVALLMHGLRLALDQPADRSDLDDCLRVAWSQILATLSSDPERRIFDFTKTFVAPVVDGFLCPVTRRVLDRAPFGLTPYGIEERTDARRRAASITLPRLPVPILGAANFAAARADIQAWLESDPMIADLRAKGAWTNISDRIALFADYARSAEHSAQQDSRRLRRYEHDFKAGRINILNCSTTMEMGVDIGSVSSVMMTNVPPSIANYRQRVGRAGRRGQAVALSFTFCKDRPLDREAFRDPRAFLRRTLSAPKVTLSSRPIVQRHVNAFLLGCFMREHAGDALKMQIGAFIGCPSDPKDARPLKAERPVEVFIDWLERPATASRVADDIARLTRRSVLEGDRRLVEDATDAIKALAADFVAEWEGLVALAKDEGLQDAGRSRMAVELRRMCGEFLLGSLADRGFLPGHGFPTDVVSFIPGKEFKAGPDAPPDGTRQFRTVGPQRSLDLAIRDYAPGSEVVLDGLVHKSAGVTLNWKRPASAENLAEVQSLRHFWRCVECGASDTRRAGSPDFCPICGADRPTSVEFIRPAGFSVDPRVRAHADTDILSYVPPEDPVVSARDATWHSLPVPELGRYRCSREGLVYYSNRGGPRQFGYALCLQCGRAEPDTDNRGLASPPPALVDHKPLRYRNGQDVCPGNDKPFSIKRNLSLGLEITTDVFELQPHHTLRRAGANALVIALREALAQELGIEADEMGFAVDQTRNALGAPAISLFLFDRAAGGAGFAISFEHLLRPVLQRAQHILDCRTPGCERACAACVLTSDAPDGKDELDRTAALAFMRAHLTLPDELDGADRFTDDAVLSLTPLDEINRELRRVEKSALTIFLPTGTTPAALQDWTVAPQLLHWAMRGHPVTLAFPTAQIDAMSSADKLAIRDFVLQHKVALVTAEAPALANGGIALATIEPNGRSESRLVWATREAEPRFPGPHWARPSGSPVVRGRTSIASRLAHLDLATLLPPPGAQISQIGSELDGDLATFGIRASKLLIQLLTQCGVWPGGGISRATYQDAYVCSPLVARLLIDTMKLVFAQSGNASAALVVETQPPRVAGSRGEPWQIFHDWRDAVDQRAVIEALGTRRDIRVSLQHKDVPHGRFLDVEFANGHTATIVLDQGFGAWGPPRSVVVRHDFGADHATQAKRLTSVNAALQRRRIGKTYVVATSGKL</sequence>
<organism evidence="6 7">
    <name type="scientific">Rhodoplanes azumiensis</name>
    <dbReference type="NCBI Taxonomy" id="1897628"/>
    <lineage>
        <taxon>Bacteria</taxon>
        <taxon>Pseudomonadati</taxon>
        <taxon>Pseudomonadota</taxon>
        <taxon>Alphaproteobacteria</taxon>
        <taxon>Hyphomicrobiales</taxon>
        <taxon>Nitrobacteraceae</taxon>
        <taxon>Rhodoplanes</taxon>
    </lineage>
</organism>
<keyword evidence="2" id="KW-0067">ATP-binding</keyword>
<feature type="compositionally biased region" description="Basic and acidic residues" evidence="3">
    <location>
        <begin position="493"/>
        <end position="507"/>
    </location>
</feature>
<dbReference type="PANTHER" id="PTHR47957">
    <property type="entry name" value="ATP-DEPENDENT HELICASE HRQ1"/>
    <property type="match status" value="1"/>
</dbReference>
<comment type="caution">
    <text evidence="6">The sequence shown here is derived from an EMBL/GenBank/DDBJ whole genome shotgun (WGS) entry which is preliminary data.</text>
</comment>
<dbReference type="Proteomes" id="UP001597314">
    <property type="component" value="Unassembled WGS sequence"/>
</dbReference>
<evidence type="ECO:0000259" key="4">
    <source>
        <dbReference type="PROSITE" id="PS51192"/>
    </source>
</evidence>
<dbReference type="PANTHER" id="PTHR47957:SF3">
    <property type="entry name" value="ATP-DEPENDENT HELICASE HRQ1"/>
    <property type="match status" value="1"/>
</dbReference>
<dbReference type="PROSITE" id="PS51192">
    <property type="entry name" value="HELICASE_ATP_BIND_1"/>
    <property type="match status" value="1"/>
</dbReference>
<keyword evidence="1" id="KW-0547">Nucleotide-binding</keyword>
<accession>A0ABW5ARL4</accession>
<keyword evidence="6" id="KW-0378">Hydrolase</keyword>
<dbReference type="GO" id="GO:0004386">
    <property type="term" value="F:helicase activity"/>
    <property type="evidence" value="ECO:0007669"/>
    <property type="project" value="UniProtKB-KW"/>
</dbReference>
<protein>
    <submittedName>
        <fullName evidence="6">DEAD/DEAH box helicase</fullName>
    </submittedName>
</protein>
<evidence type="ECO:0000313" key="7">
    <source>
        <dbReference type="Proteomes" id="UP001597314"/>
    </source>
</evidence>
<dbReference type="SMART" id="SM00490">
    <property type="entry name" value="HELICc"/>
    <property type="match status" value="1"/>
</dbReference>
<evidence type="ECO:0000313" key="6">
    <source>
        <dbReference type="EMBL" id="MFD2185097.1"/>
    </source>
</evidence>
<evidence type="ECO:0000259" key="5">
    <source>
        <dbReference type="PROSITE" id="PS51194"/>
    </source>
</evidence>
<evidence type="ECO:0000256" key="2">
    <source>
        <dbReference type="ARBA" id="ARBA00022840"/>
    </source>
</evidence>
<dbReference type="InterPro" id="IPR001650">
    <property type="entry name" value="Helicase_C-like"/>
</dbReference>
<dbReference type="Pfam" id="PF00271">
    <property type="entry name" value="Helicase_C"/>
    <property type="match status" value="1"/>
</dbReference>
<feature type="region of interest" description="Disordered" evidence="3">
    <location>
        <begin position="484"/>
        <end position="528"/>
    </location>
</feature>
<feature type="compositionally biased region" description="Acidic residues" evidence="3">
    <location>
        <begin position="508"/>
        <end position="520"/>
    </location>
</feature>
<dbReference type="Gene3D" id="3.40.50.300">
    <property type="entry name" value="P-loop containing nucleotide triphosphate hydrolases"/>
    <property type="match status" value="2"/>
</dbReference>
<evidence type="ECO:0000256" key="1">
    <source>
        <dbReference type="ARBA" id="ARBA00022741"/>
    </source>
</evidence>
<dbReference type="Pfam" id="PF00270">
    <property type="entry name" value="DEAD"/>
    <property type="match status" value="1"/>
</dbReference>
<keyword evidence="7" id="KW-1185">Reference proteome</keyword>
<proteinExistence type="predicted"/>
<name>A0ABW5ARL4_9BRAD</name>
<evidence type="ECO:0000256" key="3">
    <source>
        <dbReference type="SAM" id="MobiDB-lite"/>
    </source>
</evidence>
<feature type="domain" description="Helicase C-terminal" evidence="5">
    <location>
        <begin position="992"/>
        <end position="1145"/>
    </location>
</feature>
<feature type="domain" description="Helicase ATP-binding" evidence="4">
    <location>
        <begin position="109"/>
        <end position="314"/>
    </location>
</feature>
<gene>
    <name evidence="6" type="ORF">ACFSOX_23335</name>
</gene>
<dbReference type="InterPro" id="IPR027417">
    <property type="entry name" value="P-loop_NTPase"/>
</dbReference>
<dbReference type="SUPFAM" id="SSF52540">
    <property type="entry name" value="P-loop containing nucleoside triphosphate hydrolases"/>
    <property type="match status" value="2"/>
</dbReference>
<dbReference type="Pfam" id="PF09369">
    <property type="entry name" value="MZB"/>
    <property type="match status" value="1"/>
</dbReference>
<keyword evidence="6" id="KW-0347">Helicase</keyword>
<dbReference type="RefSeq" id="WP_378480215.1">
    <property type="nucleotide sequence ID" value="NZ_JBHUIW010000052.1"/>
</dbReference>
<dbReference type="InterPro" id="IPR014001">
    <property type="entry name" value="Helicase_ATP-bd"/>
</dbReference>
<dbReference type="InterPro" id="IPR011545">
    <property type="entry name" value="DEAD/DEAH_box_helicase_dom"/>
</dbReference>
<dbReference type="PROSITE" id="PS51194">
    <property type="entry name" value="HELICASE_CTER"/>
    <property type="match status" value="1"/>
</dbReference>
<reference evidence="7" key="1">
    <citation type="journal article" date="2019" name="Int. J. Syst. Evol. Microbiol.">
        <title>The Global Catalogue of Microorganisms (GCM) 10K type strain sequencing project: providing services to taxonomists for standard genome sequencing and annotation.</title>
        <authorList>
            <consortium name="The Broad Institute Genomics Platform"/>
            <consortium name="The Broad Institute Genome Sequencing Center for Infectious Disease"/>
            <person name="Wu L."/>
            <person name="Ma J."/>
        </authorList>
    </citation>
    <scope>NUCLEOTIDE SEQUENCE [LARGE SCALE GENOMIC DNA]</scope>
    <source>
        <strain evidence="7">CGMCC 1.6774</strain>
    </source>
</reference>